<sequence length="123" mass="13820">MGLISLIVFITSLASLPWLVALIPEDYFISSKRQLTPWKNRFPGMWVLVFVVKNTIGYLLLLSGILMLFLPGQGILTMVAGLLMMDYPGKFSLERRIALSPSILTKLNWLRAKASKPPLKTDL</sequence>
<keyword evidence="1" id="KW-0812">Transmembrane</keyword>
<keyword evidence="1" id="KW-0472">Membrane</keyword>
<evidence type="ECO:0008006" key="4">
    <source>
        <dbReference type="Google" id="ProtNLM"/>
    </source>
</evidence>
<gene>
    <name evidence="2" type="ORF">EVB03_00890</name>
</gene>
<dbReference type="AlphaFoldDB" id="A0A520MPG1"/>
<proteinExistence type="predicted"/>
<dbReference type="EMBL" id="SHBP01000001">
    <property type="protein sequence ID" value="RZO23112.1"/>
    <property type="molecule type" value="Genomic_DNA"/>
</dbReference>
<dbReference type="Proteomes" id="UP000315889">
    <property type="component" value="Unassembled WGS sequence"/>
</dbReference>
<comment type="caution">
    <text evidence="2">The sequence shown here is derived from an EMBL/GenBank/DDBJ whole genome shotgun (WGS) entry which is preliminary data.</text>
</comment>
<dbReference type="Pfam" id="PF09656">
    <property type="entry name" value="PGPGW"/>
    <property type="match status" value="1"/>
</dbReference>
<protein>
    <recommendedName>
        <fullName evidence="4">Transmembrane protein (PGPGW)</fullName>
    </recommendedName>
</protein>
<name>A0A520MPG1_9GAMM</name>
<keyword evidence="1" id="KW-1133">Transmembrane helix</keyword>
<accession>A0A520MPG1</accession>
<reference evidence="2 3" key="1">
    <citation type="submission" date="2019-02" db="EMBL/GenBank/DDBJ databases">
        <title>Prokaryotic population dynamics and viral predation in marine succession experiment using metagenomics: the confinement effect.</title>
        <authorList>
            <person name="Haro-Moreno J.M."/>
            <person name="Rodriguez-Valera F."/>
            <person name="Lopez-Perez M."/>
        </authorList>
    </citation>
    <scope>NUCLEOTIDE SEQUENCE [LARGE SCALE GENOMIC DNA]</scope>
    <source>
        <strain evidence="2">MED-G170</strain>
    </source>
</reference>
<evidence type="ECO:0000256" key="1">
    <source>
        <dbReference type="SAM" id="Phobius"/>
    </source>
</evidence>
<organism evidence="2 3">
    <name type="scientific">SAR92 clade bacterium</name>
    <dbReference type="NCBI Taxonomy" id="2315479"/>
    <lineage>
        <taxon>Bacteria</taxon>
        <taxon>Pseudomonadati</taxon>
        <taxon>Pseudomonadota</taxon>
        <taxon>Gammaproteobacteria</taxon>
        <taxon>Cellvibrionales</taxon>
        <taxon>Porticoccaceae</taxon>
        <taxon>SAR92 clade</taxon>
    </lineage>
</organism>
<evidence type="ECO:0000313" key="3">
    <source>
        <dbReference type="Proteomes" id="UP000315889"/>
    </source>
</evidence>
<dbReference type="InterPro" id="IPR019099">
    <property type="entry name" value="Uncharacterised_PGPGW_TM"/>
</dbReference>
<feature type="transmembrane region" description="Helical" evidence="1">
    <location>
        <begin position="46"/>
        <end position="70"/>
    </location>
</feature>
<evidence type="ECO:0000313" key="2">
    <source>
        <dbReference type="EMBL" id="RZO23112.1"/>
    </source>
</evidence>